<comment type="caution">
    <text evidence="1">The sequence shown here is derived from an EMBL/GenBank/DDBJ whole genome shotgun (WGS) entry which is preliminary data.</text>
</comment>
<gene>
    <name evidence="1" type="ORF">GM612_09150</name>
</gene>
<organism evidence="1 2">
    <name type="scientific">Secundilactobacillus folii</name>
    <dbReference type="NCBI Taxonomy" id="2678357"/>
    <lineage>
        <taxon>Bacteria</taxon>
        <taxon>Bacillati</taxon>
        <taxon>Bacillota</taxon>
        <taxon>Bacilli</taxon>
        <taxon>Lactobacillales</taxon>
        <taxon>Lactobacillaceae</taxon>
        <taxon>Secundilactobacillus</taxon>
    </lineage>
</organism>
<dbReference type="EMBL" id="WNJO01000011">
    <property type="protein sequence ID" value="MTV82810.1"/>
    <property type="molecule type" value="Genomic_DNA"/>
</dbReference>
<reference evidence="1 2" key="1">
    <citation type="submission" date="2019-11" db="EMBL/GenBank/DDBJ databases">
        <title>Lactobacillus sp. nov. CRM56-3, isolated from fermented tea leaves.</title>
        <authorList>
            <person name="Phuengjayaem S."/>
            <person name="Tanasupawat S."/>
        </authorList>
    </citation>
    <scope>NUCLEOTIDE SEQUENCE [LARGE SCALE GENOMIC DNA]</scope>
    <source>
        <strain evidence="1 2">CRM56-3</strain>
    </source>
</reference>
<dbReference type="AlphaFoldDB" id="A0A7X2XXA2"/>
<dbReference type="SUPFAM" id="SSF63829">
    <property type="entry name" value="Calcium-dependent phosphotriesterase"/>
    <property type="match status" value="1"/>
</dbReference>
<proteinExistence type="predicted"/>
<protein>
    <submittedName>
        <fullName evidence="1">Uncharacterized protein</fullName>
    </submittedName>
</protein>
<keyword evidence="2" id="KW-1185">Reference proteome</keyword>
<accession>A0A7X2XXA2</accession>
<dbReference type="Proteomes" id="UP000466388">
    <property type="component" value="Unassembled WGS sequence"/>
</dbReference>
<dbReference type="RefSeq" id="WP_155432078.1">
    <property type="nucleotide sequence ID" value="NZ_WNJO01000011.1"/>
</dbReference>
<evidence type="ECO:0000313" key="1">
    <source>
        <dbReference type="EMBL" id="MTV82810.1"/>
    </source>
</evidence>
<evidence type="ECO:0000313" key="2">
    <source>
        <dbReference type="Proteomes" id="UP000466388"/>
    </source>
</evidence>
<sequence>MTTSNNWAIIRQATNALQKNKVTAQDQTILANIKVGPQFHTGHGQSLALNPKNDQLWFVQNPGIAGGYTTVQRLSKSTLKPCTTLHFRLRSNHHNQVTMGNNLTFDRSGYAYFSSYVSGTHQFKIYQGVLSTHQTKFKLILQGLANRPSTKNQSVDYNPANNRLYFISDDSISSVPVAKLGHLKSTDVLATKFNSGREFEGLSFDQTGHGYLLTNKGAEILTSKF</sequence>
<name>A0A7X2XXA2_9LACO</name>